<comment type="caution">
    <text evidence="1">The sequence shown here is derived from an EMBL/GenBank/DDBJ whole genome shotgun (WGS) entry which is preliminary data.</text>
</comment>
<dbReference type="EMBL" id="JACGWN010000002">
    <property type="protein sequence ID" value="KAL0458361.1"/>
    <property type="molecule type" value="Genomic_DNA"/>
</dbReference>
<organism evidence="1">
    <name type="scientific">Sesamum latifolium</name>
    <dbReference type="NCBI Taxonomy" id="2727402"/>
    <lineage>
        <taxon>Eukaryota</taxon>
        <taxon>Viridiplantae</taxon>
        <taxon>Streptophyta</taxon>
        <taxon>Embryophyta</taxon>
        <taxon>Tracheophyta</taxon>
        <taxon>Spermatophyta</taxon>
        <taxon>Magnoliopsida</taxon>
        <taxon>eudicotyledons</taxon>
        <taxon>Gunneridae</taxon>
        <taxon>Pentapetalae</taxon>
        <taxon>asterids</taxon>
        <taxon>lamiids</taxon>
        <taxon>Lamiales</taxon>
        <taxon>Pedaliaceae</taxon>
        <taxon>Sesamum</taxon>
    </lineage>
</organism>
<accession>A0AAW2XX48</accession>
<gene>
    <name evidence="1" type="ORF">Slati_0463300</name>
</gene>
<evidence type="ECO:0000313" key="1">
    <source>
        <dbReference type="EMBL" id="KAL0458361.1"/>
    </source>
</evidence>
<protein>
    <submittedName>
        <fullName evidence="1">Uncharacterized protein</fullName>
    </submittedName>
</protein>
<reference evidence="1" key="2">
    <citation type="journal article" date="2024" name="Plant">
        <title>Genomic evolution and insights into agronomic trait innovations of Sesamum species.</title>
        <authorList>
            <person name="Miao H."/>
            <person name="Wang L."/>
            <person name="Qu L."/>
            <person name="Liu H."/>
            <person name="Sun Y."/>
            <person name="Le M."/>
            <person name="Wang Q."/>
            <person name="Wei S."/>
            <person name="Zheng Y."/>
            <person name="Lin W."/>
            <person name="Duan Y."/>
            <person name="Cao H."/>
            <person name="Xiong S."/>
            <person name="Wang X."/>
            <person name="Wei L."/>
            <person name="Li C."/>
            <person name="Ma Q."/>
            <person name="Ju M."/>
            <person name="Zhao R."/>
            <person name="Li G."/>
            <person name="Mu C."/>
            <person name="Tian Q."/>
            <person name="Mei H."/>
            <person name="Zhang T."/>
            <person name="Gao T."/>
            <person name="Zhang H."/>
        </authorList>
    </citation>
    <scope>NUCLEOTIDE SEQUENCE</scope>
    <source>
        <strain evidence="1">KEN1</strain>
    </source>
</reference>
<sequence length="67" mass="7426">MRDWQDPFQKVILASQTLLPKTMISRPQLAQVAGQRASDLVWRPASPKSVTWRAATYEPAASDLASS</sequence>
<proteinExistence type="predicted"/>
<name>A0AAW2XX48_9LAMI</name>
<reference evidence="1" key="1">
    <citation type="submission" date="2020-06" db="EMBL/GenBank/DDBJ databases">
        <authorList>
            <person name="Li T."/>
            <person name="Hu X."/>
            <person name="Zhang T."/>
            <person name="Song X."/>
            <person name="Zhang H."/>
            <person name="Dai N."/>
            <person name="Sheng W."/>
            <person name="Hou X."/>
            <person name="Wei L."/>
        </authorList>
    </citation>
    <scope>NUCLEOTIDE SEQUENCE</scope>
    <source>
        <strain evidence="1">KEN1</strain>
        <tissue evidence="1">Leaf</tissue>
    </source>
</reference>
<dbReference type="AlphaFoldDB" id="A0AAW2XX48"/>